<evidence type="ECO:0000313" key="2">
    <source>
        <dbReference type="EMBL" id="GLX77769.1"/>
    </source>
</evidence>
<comment type="caution">
    <text evidence="2">The sequence shown here is derived from an EMBL/GenBank/DDBJ whole genome shotgun (WGS) entry which is preliminary data.</text>
</comment>
<reference evidence="2 3" key="1">
    <citation type="submission" date="2023-03" db="EMBL/GenBank/DDBJ databases">
        <title>Draft genome sequence of Thalassotalea insulae KCTC 62186T.</title>
        <authorList>
            <person name="Sawabe T."/>
        </authorList>
    </citation>
    <scope>NUCLEOTIDE SEQUENCE [LARGE SCALE GENOMIC DNA]</scope>
    <source>
        <strain evidence="2 3">KCTC 62186</strain>
    </source>
</reference>
<evidence type="ECO:0000256" key="1">
    <source>
        <dbReference type="SAM" id="SignalP"/>
    </source>
</evidence>
<evidence type="ECO:0000313" key="3">
    <source>
        <dbReference type="Proteomes" id="UP001157186"/>
    </source>
</evidence>
<feature type="signal peptide" evidence="1">
    <location>
        <begin position="1"/>
        <end position="17"/>
    </location>
</feature>
<dbReference type="RefSeq" id="WP_284243661.1">
    <property type="nucleotide sequence ID" value="NZ_BSST01000001.1"/>
</dbReference>
<sequence length="108" mass="12483">MKILLVVLFIFSGAVSAAEQEVNYDFDHKVHYKQKRLAPGHYQIEALQKEKTRFSQLATFLLRHAYKLCGSYDFELKILSGVEQFDDRQMSPNYIQPSLSANLVCPKK</sequence>
<dbReference type="EMBL" id="BSST01000001">
    <property type="protein sequence ID" value="GLX77769.1"/>
    <property type="molecule type" value="Genomic_DNA"/>
</dbReference>
<accession>A0ABQ6GRF3</accession>
<proteinExistence type="predicted"/>
<keyword evidence="1" id="KW-0732">Signal</keyword>
<keyword evidence="3" id="KW-1185">Reference proteome</keyword>
<organism evidence="2 3">
    <name type="scientific">Thalassotalea insulae</name>
    <dbReference type="NCBI Taxonomy" id="2056778"/>
    <lineage>
        <taxon>Bacteria</taxon>
        <taxon>Pseudomonadati</taxon>
        <taxon>Pseudomonadota</taxon>
        <taxon>Gammaproteobacteria</taxon>
        <taxon>Alteromonadales</taxon>
        <taxon>Colwelliaceae</taxon>
        <taxon>Thalassotalea</taxon>
    </lineage>
</organism>
<gene>
    <name evidence="2" type="ORF">tinsulaeT_11090</name>
</gene>
<feature type="chain" id="PRO_5047046521" evidence="1">
    <location>
        <begin position="18"/>
        <end position="108"/>
    </location>
</feature>
<name>A0ABQ6GRF3_9GAMM</name>
<protein>
    <submittedName>
        <fullName evidence="2">Uncharacterized protein</fullName>
    </submittedName>
</protein>
<dbReference type="Proteomes" id="UP001157186">
    <property type="component" value="Unassembled WGS sequence"/>
</dbReference>